<dbReference type="NCBIfam" id="TIGR00740">
    <property type="entry name" value="carboxy-S-adenosyl-L-methionine synthase CmoA"/>
    <property type="match status" value="1"/>
</dbReference>
<dbReference type="SUPFAM" id="SSF53335">
    <property type="entry name" value="S-adenosyl-L-methionine-dependent methyltransferases"/>
    <property type="match status" value="1"/>
</dbReference>
<feature type="binding site" evidence="3">
    <location>
        <position position="204"/>
    </location>
    <ligand>
        <name>S-adenosyl-L-methionine</name>
        <dbReference type="ChEBI" id="CHEBI:59789"/>
    </ligand>
</feature>
<evidence type="ECO:0000256" key="2">
    <source>
        <dbReference type="ARBA" id="ARBA00022691"/>
    </source>
</evidence>
<dbReference type="InterPro" id="IPR029063">
    <property type="entry name" value="SAM-dependent_MTases_sf"/>
</dbReference>
<name>A0A1K1ZGT1_9GAMM</name>
<feature type="binding site" evidence="3 4">
    <location>
        <position position="43"/>
    </location>
    <ligand>
        <name>S-adenosyl-L-methionine</name>
        <dbReference type="ChEBI" id="CHEBI:59789"/>
    </ligand>
</feature>
<keyword evidence="1 3" id="KW-0808">Transferase</keyword>
<feature type="binding site" evidence="3 4">
    <location>
        <begin position="122"/>
        <end position="123"/>
    </location>
    <ligand>
        <name>S-adenosyl-L-methionine</name>
        <dbReference type="ChEBI" id="CHEBI:59789"/>
    </ligand>
</feature>
<reference evidence="6 7" key="1">
    <citation type="submission" date="2016-11" db="EMBL/GenBank/DDBJ databases">
        <authorList>
            <person name="Jaros S."/>
            <person name="Januszkiewicz K."/>
            <person name="Wedrychowicz H."/>
        </authorList>
    </citation>
    <scope>NUCLEOTIDE SEQUENCE [LARGE SCALE GENOMIC DNA]</scope>
    <source>
        <strain evidence="6 7">DSM 21637</strain>
    </source>
</reference>
<evidence type="ECO:0000256" key="4">
    <source>
        <dbReference type="PIRSR" id="PIRSR006325-1"/>
    </source>
</evidence>
<dbReference type="STRING" id="1122209.SAMN02745752_02693"/>
<dbReference type="GO" id="GO:0002098">
    <property type="term" value="P:tRNA wobble uridine modification"/>
    <property type="evidence" value="ECO:0007669"/>
    <property type="project" value="InterPro"/>
</dbReference>
<dbReference type="PANTHER" id="PTHR43861">
    <property type="entry name" value="TRANS-ACONITATE 2-METHYLTRANSFERASE-RELATED"/>
    <property type="match status" value="1"/>
</dbReference>
<keyword evidence="6" id="KW-0489">Methyltransferase</keyword>
<dbReference type="HAMAP" id="MF_01589">
    <property type="entry name" value="Cx_SAM_synthase"/>
    <property type="match status" value="1"/>
</dbReference>
<dbReference type="InterPro" id="IPR005271">
    <property type="entry name" value="CmoA"/>
</dbReference>
<dbReference type="GO" id="GO:0016743">
    <property type="term" value="F:carboxyl- or carbamoyltransferase activity"/>
    <property type="evidence" value="ECO:0007669"/>
    <property type="project" value="UniProtKB-UniRule"/>
</dbReference>
<dbReference type="RefSeq" id="WP_218163518.1">
    <property type="nucleotide sequence ID" value="NZ_FPJW01000011.1"/>
</dbReference>
<dbReference type="AlphaFoldDB" id="A0A1K1ZGT1"/>
<gene>
    <name evidence="3" type="primary">cmoA</name>
    <name evidence="6" type="ORF">SAMN02745752_02693</name>
</gene>
<comment type="similarity">
    <text evidence="3">Belongs to the class I-like SAM-binding methyltransferase superfamily. Cx-SAM synthase family.</text>
</comment>
<feature type="domain" description="Methyltransferase" evidence="5">
    <location>
        <begin position="64"/>
        <end position="163"/>
    </location>
</feature>
<dbReference type="EMBL" id="FPJW01000011">
    <property type="protein sequence ID" value="SFX73361.1"/>
    <property type="molecule type" value="Genomic_DNA"/>
</dbReference>
<dbReference type="Pfam" id="PF13649">
    <property type="entry name" value="Methyltransf_25"/>
    <property type="match status" value="1"/>
</dbReference>
<feature type="binding site" evidence="3 4">
    <location>
        <begin position="94"/>
        <end position="95"/>
    </location>
    <ligand>
        <name>S-adenosyl-L-methionine</name>
        <dbReference type="ChEBI" id="CHEBI:59789"/>
    </ligand>
</feature>
<evidence type="ECO:0000313" key="7">
    <source>
        <dbReference type="Proteomes" id="UP000182350"/>
    </source>
</evidence>
<evidence type="ECO:0000259" key="5">
    <source>
        <dbReference type="Pfam" id="PF13649"/>
    </source>
</evidence>
<dbReference type="EC" id="2.1.3.-" evidence="3"/>
<dbReference type="PIRSF" id="PIRSF006325">
    <property type="entry name" value="MeTrfase_bac"/>
    <property type="match status" value="1"/>
</dbReference>
<keyword evidence="2 3" id="KW-0949">S-adenosyl-L-methionine</keyword>
<sequence>MNKNSIPRDALFANPLDRLASFSFDEQVVQVFPDMIKRSVPGYSQILGMAGVIARRYVPEAGRVYDLGASLGAATLSVAQQLDHLQQLELIAVDNSPAMSERCRSLLAETLPQRPVEVVCADIRTLDYQPCDLILLNFTLQFLPPADRLPLMQRLFQALRPGGALILSEKVHFSDPRQAQLLYELHHDFKRANGYSDMEISQKRTALEDVLRTDTAEVQLQRLQDCGFSFCSQWFQYLNFASFLAIKGDPL</sequence>
<accession>A0A1K1ZGT1</accession>
<dbReference type="GO" id="GO:0008168">
    <property type="term" value="F:methyltransferase activity"/>
    <property type="evidence" value="ECO:0007669"/>
    <property type="project" value="UniProtKB-KW"/>
</dbReference>
<protein>
    <recommendedName>
        <fullName evidence="3">Carboxy-S-adenosyl-L-methionine synthase</fullName>
        <shortName evidence="3">Cx-SAM synthase</shortName>
        <ecNumber evidence="3">2.1.3.-</ecNumber>
    </recommendedName>
</protein>
<dbReference type="GO" id="GO:1904047">
    <property type="term" value="F:S-adenosyl-L-methionine binding"/>
    <property type="evidence" value="ECO:0007669"/>
    <property type="project" value="UniProtKB-UniRule"/>
</dbReference>
<organism evidence="6 7">
    <name type="scientific">Marinospirillum alkaliphilum DSM 21637</name>
    <dbReference type="NCBI Taxonomy" id="1122209"/>
    <lineage>
        <taxon>Bacteria</taxon>
        <taxon>Pseudomonadati</taxon>
        <taxon>Pseudomonadota</taxon>
        <taxon>Gammaproteobacteria</taxon>
        <taxon>Oceanospirillales</taxon>
        <taxon>Oceanospirillaceae</taxon>
        <taxon>Marinospirillum</taxon>
    </lineage>
</organism>
<proteinExistence type="inferred from homology"/>
<comment type="function">
    <text evidence="3">Catalyzes the conversion of S-adenosyl-L-methionine (SAM) to carboxy-S-adenosyl-L-methionine (Cx-SAM).</text>
</comment>
<comment type="subunit">
    <text evidence="3">Homodimer.</text>
</comment>
<dbReference type="CDD" id="cd02440">
    <property type="entry name" value="AdoMet_MTases"/>
    <property type="match status" value="1"/>
</dbReference>
<evidence type="ECO:0000256" key="3">
    <source>
        <dbReference type="HAMAP-Rule" id="MF_01589"/>
    </source>
</evidence>
<dbReference type="InterPro" id="IPR041698">
    <property type="entry name" value="Methyltransf_25"/>
</dbReference>
<evidence type="ECO:0000313" key="6">
    <source>
        <dbReference type="EMBL" id="SFX73361.1"/>
    </source>
</evidence>
<dbReference type="GO" id="GO:0032259">
    <property type="term" value="P:methylation"/>
    <property type="evidence" value="ECO:0007669"/>
    <property type="project" value="UniProtKB-KW"/>
</dbReference>
<comment type="catalytic activity">
    <reaction evidence="3">
        <text>prephenate + S-adenosyl-L-methionine = carboxy-S-adenosyl-L-methionine + 3-phenylpyruvate + H2O</text>
        <dbReference type="Rhea" id="RHEA:51692"/>
        <dbReference type="ChEBI" id="CHEBI:15377"/>
        <dbReference type="ChEBI" id="CHEBI:18005"/>
        <dbReference type="ChEBI" id="CHEBI:29934"/>
        <dbReference type="ChEBI" id="CHEBI:59789"/>
        <dbReference type="ChEBI" id="CHEBI:134278"/>
    </reaction>
</comment>
<evidence type="ECO:0000256" key="1">
    <source>
        <dbReference type="ARBA" id="ARBA00022679"/>
    </source>
</evidence>
<keyword evidence="7" id="KW-1185">Reference proteome</keyword>
<dbReference type="PANTHER" id="PTHR43861:SF2">
    <property type="entry name" value="CARBOXY-S-ADENOSYL-L-METHIONINE SYNTHASE"/>
    <property type="match status" value="1"/>
</dbReference>
<feature type="binding site" evidence="3 4">
    <location>
        <position position="137"/>
    </location>
    <ligand>
        <name>S-adenosyl-L-methionine</name>
        <dbReference type="ChEBI" id="CHEBI:59789"/>
    </ligand>
</feature>
<feature type="binding site" evidence="3 4">
    <location>
        <begin position="68"/>
        <end position="70"/>
    </location>
    <ligand>
        <name>S-adenosyl-L-methionine</name>
        <dbReference type="ChEBI" id="CHEBI:59789"/>
    </ligand>
</feature>
<dbReference type="Proteomes" id="UP000182350">
    <property type="component" value="Unassembled WGS sequence"/>
</dbReference>
<dbReference type="Gene3D" id="3.40.50.150">
    <property type="entry name" value="Vaccinia Virus protein VP39"/>
    <property type="match status" value="1"/>
</dbReference>